<accession>A0A101M131</accession>
<dbReference type="AlphaFoldDB" id="A0A101M131"/>
<evidence type="ECO:0000256" key="1">
    <source>
        <dbReference type="SAM" id="MobiDB-lite"/>
    </source>
</evidence>
<proteinExistence type="predicted"/>
<organism evidence="2">
    <name type="scientific">Picea glauca</name>
    <name type="common">White spruce</name>
    <name type="synonym">Pinus glauca</name>
    <dbReference type="NCBI Taxonomy" id="3330"/>
    <lineage>
        <taxon>Eukaryota</taxon>
        <taxon>Viridiplantae</taxon>
        <taxon>Streptophyta</taxon>
        <taxon>Embryophyta</taxon>
        <taxon>Tracheophyta</taxon>
        <taxon>Spermatophyta</taxon>
        <taxon>Pinopsida</taxon>
        <taxon>Pinidae</taxon>
        <taxon>Conifers I</taxon>
        <taxon>Pinales</taxon>
        <taxon>Pinaceae</taxon>
        <taxon>Picea</taxon>
    </lineage>
</organism>
<geneLocation type="mitochondrion" evidence="2"/>
<comment type="caution">
    <text evidence="2">The sequence shown here is derived from an EMBL/GenBank/DDBJ whole genome shotgun (WGS) entry which is preliminary data.</text>
</comment>
<name>A0A101M131_PICGL</name>
<reference evidence="2" key="1">
    <citation type="journal article" date="2015" name="Genome Biol. Evol.">
        <title>Organellar Genomes of White Spruce (Picea glauca): Assembly and Annotation.</title>
        <authorList>
            <person name="Jackman S.D."/>
            <person name="Warren R.L."/>
            <person name="Gibb E.A."/>
            <person name="Vandervalk B.P."/>
            <person name="Mohamadi H."/>
            <person name="Chu J."/>
            <person name="Raymond A."/>
            <person name="Pleasance S."/>
            <person name="Coope R."/>
            <person name="Wildung M.R."/>
            <person name="Ritland C.E."/>
            <person name="Bousquet J."/>
            <person name="Jones S.J."/>
            <person name="Bohlmann J."/>
            <person name="Birol I."/>
        </authorList>
    </citation>
    <scope>NUCLEOTIDE SEQUENCE [LARGE SCALE GENOMIC DNA]</scope>
    <source>
        <tissue evidence="2">Flushing bud</tissue>
    </source>
</reference>
<gene>
    <name evidence="2" type="ORF">ABT39_MTgene4320</name>
</gene>
<evidence type="ECO:0000313" key="2">
    <source>
        <dbReference type="EMBL" id="KUM48984.1"/>
    </source>
</evidence>
<dbReference type="EMBL" id="LKAM01000004">
    <property type="protein sequence ID" value="KUM48984.1"/>
    <property type="molecule type" value="Genomic_DNA"/>
</dbReference>
<keyword evidence="2" id="KW-0496">Mitochondrion</keyword>
<feature type="compositionally biased region" description="Basic and acidic residues" evidence="1">
    <location>
        <begin position="36"/>
        <end position="54"/>
    </location>
</feature>
<sequence length="71" mass="8496">MIELMISLIYWKIMKIMKLITLLIIRMIRTPKSSSHQKEERSRTQDSEILSSHKEGRKDIDSLLNVTEYFK</sequence>
<feature type="region of interest" description="Disordered" evidence="1">
    <location>
        <begin position="32"/>
        <end position="54"/>
    </location>
</feature>
<protein>
    <submittedName>
        <fullName evidence="2">Uncharacterized protein</fullName>
    </submittedName>
</protein>